<dbReference type="AlphaFoldDB" id="A0A812Y4J0"/>
<evidence type="ECO:0000313" key="3">
    <source>
        <dbReference type="Proteomes" id="UP000601435"/>
    </source>
</evidence>
<dbReference type="Gene3D" id="2.130.10.30">
    <property type="entry name" value="Regulator of chromosome condensation 1/beta-lactamase-inhibitor protein II"/>
    <property type="match status" value="1"/>
</dbReference>
<keyword evidence="3" id="KW-1185">Reference proteome</keyword>
<feature type="non-terminal residue" evidence="2">
    <location>
        <position position="228"/>
    </location>
</feature>
<dbReference type="InterPro" id="IPR051553">
    <property type="entry name" value="Ran_GTPase-activating"/>
</dbReference>
<sequence>VSLHHKHRKPAELKPDKHGLTGVMRLLVLCVPGLVVATFVEQRTEGVGFQCALLRFNSQRTELSCWGQNDKGQLGQGDTLPRPTQQAPVLLGAQVVQVSSGAHHSCALLQTGEVKCWGANNRGQLGLGDSANRGDDPKEMGEFLTPVGLGPCKAVEVRLGLEHSCGPARRWAREVLGCQRPGAGSHGRSRLHRSLAMGARRGFGPRALRDWAASDWPLGRFLAQLCHP</sequence>
<organism evidence="2 3">
    <name type="scientific">Symbiodinium necroappetens</name>
    <dbReference type="NCBI Taxonomy" id="1628268"/>
    <lineage>
        <taxon>Eukaryota</taxon>
        <taxon>Sar</taxon>
        <taxon>Alveolata</taxon>
        <taxon>Dinophyceae</taxon>
        <taxon>Suessiales</taxon>
        <taxon>Symbiodiniaceae</taxon>
        <taxon>Symbiodinium</taxon>
    </lineage>
</organism>
<dbReference type="GO" id="GO:0005085">
    <property type="term" value="F:guanyl-nucleotide exchange factor activity"/>
    <property type="evidence" value="ECO:0007669"/>
    <property type="project" value="TreeGrafter"/>
</dbReference>
<evidence type="ECO:0000313" key="2">
    <source>
        <dbReference type="EMBL" id="CAE7764642.1"/>
    </source>
</evidence>
<feature type="repeat" description="RCC1" evidence="1">
    <location>
        <begin position="61"/>
        <end position="111"/>
    </location>
</feature>
<dbReference type="PANTHER" id="PTHR45982">
    <property type="entry name" value="REGULATOR OF CHROMOSOME CONDENSATION"/>
    <property type="match status" value="1"/>
</dbReference>
<feature type="repeat" description="RCC1" evidence="1">
    <location>
        <begin position="112"/>
        <end position="170"/>
    </location>
</feature>
<reference evidence="2" key="1">
    <citation type="submission" date="2021-02" db="EMBL/GenBank/DDBJ databases">
        <authorList>
            <person name="Dougan E. K."/>
            <person name="Rhodes N."/>
            <person name="Thang M."/>
            <person name="Chan C."/>
        </authorList>
    </citation>
    <scope>NUCLEOTIDE SEQUENCE</scope>
</reference>
<name>A0A812Y4J0_9DINO</name>
<comment type="caution">
    <text evidence="2">The sequence shown here is derived from an EMBL/GenBank/DDBJ whole genome shotgun (WGS) entry which is preliminary data.</text>
</comment>
<dbReference type="PRINTS" id="PR00633">
    <property type="entry name" value="RCCNDNSATION"/>
</dbReference>
<dbReference type="OrthoDB" id="436071at2759"/>
<dbReference type="PROSITE" id="PS50012">
    <property type="entry name" value="RCC1_3"/>
    <property type="match status" value="2"/>
</dbReference>
<dbReference type="GO" id="GO:0005737">
    <property type="term" value="C:cytoplasm"/>
    <property type="evidence" value="ECO:0007669"/>
    <property type="project" value="TreeGrafter"/>
</dbReference>
<evidence type="ECO:0000256" key="1">
    <source>
        <dbReference type="PROSITE-ProRule" id="PRU00235"/>
    </source>
</evidence>
<dbReference type="Pfam" id="PF13540">
    <property type="entry name" value="RCC1_2"/>
    <property type="match status" value="1"/>
</dbReference>
<dbReference type="InterPro" id="IPR009091">
    <property type="entry name" value="RCC1/BLIP-II"/>
</dbReference>
<dbReference type="InterPro" id="IPR000408">
    <property type="entry name" value="Reg_chr_condens"/>
</dbReference>
<protein>
    <submittedName>
        <fullName evidence="2">HERC5 protein</fullName>
    </submittedName>
</protein>
<proteinExistence type="predicted"/>
<gene>
    <name evidence="2" type="primary">HERC5</name>
    <name evidence="2" type="ORF">SNEC2469_LOCUS22290</name>
</gene>
<dbReference type="PANTHER" id="PTHR45982:SF1">
    <property type="entry name" value="REGULATOR OF CHROMOSOME CONDENSATION"/>
    <property type="match status" value="1"/>
</dbReference>
<accession>A0A812Y4J0</accession>
<dbReference type="Proteomes" id="UP000601435">
    <property type="component" value="Unassembled WGS sequence"/>
</dbReference>
<dbReference type="EMBL" id="CAJNJA010040302">
    <property type="protein sequence ID" value="CAE7764642.1"/>
    <property type="molecule type" value="Genomic_DNA"/>
</dbReference>
<dbReference type="SUPFAM" id="SSF50985">
    <property type="entry name" value="RCC1/BLIP-II"/>
    <property type="match status" value="1"/>
</dbReference>